<keyword evidence="4" id="KW-1185">Reference proteome</keyword>
<reference evidence="1 3" key="1">
    <citation type="submission" date="2018-08" db="EMBL/GenBank/DDBJ databases">
        <title>Proposal of Muricauda 72 sp.nov. and Muricauda NH166 sp.nov., isolated from seawater.</title>
        <authorList>
            <person name="Cheng H."/>
            <person name="Wu Y.-H."/>
            <person name="Guo L.-L."/>
            <person name="Xu X.-W."/>
        </authorList>
    </citation>
    <scope>NUCLEOTIDE SEQUENCE [LARGE SCALE GENOMIC DNA]</scope>
    <source>
        <strain evidence="1 3">72</strain>
    </source>
</reference>
<keyword evidence="1" id="KW-0808">Transferase</keyword>
<evidence type="ECO:0000313" key="2">
    <source>
        <dbReference type="EMBL" id="TXJ98819.1"/>
    </source>
</evidence>
<dbReference type="EMBL" id="VNWK01000013">
    <property type="protein sequence ID" value="TXJ98819.1"/>
    <property type="molecule type" value="Genomic_DNA"/>
</dbReference>
<dbReference type="Proteomes" id="UP000321621">
    <property type="component" value="Unassembled WGS sequence"/>
</dbReference>
<evidence type="ECO:0000313" key="3">
    <source>
        <dbReference type="Proteomes" id="UP000266691"/>
    </source>
</evidence>
<comment type="caution">
    <text evidence="1">The sequence shown here is derived from an EMBL/GenBank/DDBJ whole genome shotgun (WGS) entry which is preliminary data.</text>
</comment>
<dbReference type="Gene3D" id="2.160.10.10">
    <property type="entry name" value="Hexapeptide repeat proteins"/>
    <property type="match status" value="1"/>
</dbReference>
<name>A0A3A1NQN9_9FLAO</name>
<proteinExistence type="predicted"/>
<dbReference type="PANTHER" id="PTHR42811">
    <property type="entry name" value="SERINE ACETYLTRANSFERASE"/>
    <property type="match status" value="1"/>
</dbReference>
<evidence type="ECO:0000313" key="4">
    <source>
        <dbReference type="Proteomes" id="UP000321621"/>
    </source>
</evidence>
<organism evidence="1 3">
    <name type="scientific">Flagellimonas pelagia</name>
    <dbReference type="NCBI Taxonomy" id="2306998"/>
    <lineage>
        <taxon>Bacteria</taxon>
        <taxon>Pseudomonadati</taxon>
        <taxon>Bacteroidota</taxon>
        <taxon>Flavobacteriia</taxon>
        <taxon>Flavobacteriales</taxon>
        <taxon>Flavobacteriaceae</taxon>
        <taxon>Flagellimonas</taxon>
    </lineage>
</organism>
<dbReference type="OrthoDB" id="9814490at2"/>
<dbReference type="AlphaFoldDB" id="A0A3A1NQN9"/>
<gene>
    <name evidence="1" type="ORF">D2V05_05650</name>
    <name evidence="2" type="ORF">FQ017_05605</name>
</gene>
<dbReference type="RefSeq" id="WP_119646536.1">
    <property type="nucleotide sequence ID" value="NZ_QXFI01000013.1"/>
</dbReference>
<dbReference type="GO" id="GO:0016740">
    <property type="term" value="F:transferase activity"/>
    <property type="evidence" value="ECO:0007669"/>
    <property type="project" value="UniProtKB-KW"/>
</dbReference>
<dbReference type="InterPro" id="IPR011004">
    <property type="entry name" value="Trimer_LpxA-like_sf"/>
</dbReference>
<evidence type="ECO:0000313" key="1">
    <source>
        <dbReference type="EMBL" id="RIV46050.1"/>
    </source>
</evidence>
<accession>A0A3A1NQN9</accession>
<dbReference type="EMBL" id="QXFI01000013">
    <property type="protein sequence ID" value="RIV46050.1"/>
    <property type="molecule type" value="Genomic_DNA"/>
</dbReference>
<reference evidence="2 4" key="2">
    <citation type="submission" date="2019-07" db="EMBL/GenBank/DDBJ databases">
        <title>Draft genome of two Muricauda strains isolated from deep sea.</title>
        <authorList>
            <person name="Sun C."/>
        </authorList>
    </citation>
    <scope>NUCLEOTIDE SEQUENCE [LARGE SCALE GENOMIC DNA]</scope>
    <source>
        <strain evidence="2 4">72</strain>
    </source>
</reference>
<dbReference type="Proteomes" id="UP000266691">
    <property type="component" value="Unassembled WGS sequence"/>
</dbReference>
<protein>
    <submittedName>
        <fullName evidence="1">Serine acetyltransferase</fullName>
    </submittedName>
</protein>
<sequence>MISSKAEYKAYVLADKKALNIGNGRFTWIKQMIAPDYIWKFQKRLRKLEYYKNCRKDIIGKIYYNLLKLRHRKLALKLGFSIPENVFGPGLSIAHHGTIVVNSKAKVGKNCRIHVCTNIGASGGSHKAPQIGDNVYIAPGVKIFGDIEIGNNIAIAANSSVGKSFMEENILIAGSPAKKIKEVEIKKLIPHAD</sequence>
<dbReference type="SUPFAM" id="SSF51161">
    <property type="entry name" value="Trimeric LpxA-like enzymes"/>
    <property type="match status" value="1"/>
</dbReference>